<accession>A0ABN9R0E9</accession>
<feature type="domain" description="Palmitoyltransferase DHHC" evidence="9">
    <location>
        <begin position="159"/>
        <end position="303"/>
    </location>
</feature>
<keyword evidence="6 7" id="KW-0012">Acyltransferase</keyword>
<keyword evidence="4 7" id="KW-1133">Transmembrane helix</keyword>
<organism evidence="10 11">
    <name type="scientific">Prorocentrum cordatum</name>
    <dbReference type="NCBI Taxonomy" id="2364126"/>
    <lineage>
        <taxon>Eukaryota</taxon>
        <taxon>Sar</taxon>
        <taxon>Alveolata</taxon>
        <taxon>Dinophyceae</taxon>
        <taxon>Prorocentrales</taxon>
        <taxon>Prorocentraceae</taxon>
        <taxon>Prorocentrum</taxon>
    </lineage>
</organism>
<feature type="transmembrane region" description="Helical" evidence="7">
    <location>
        <begin position="206"/>
        <end position="229"/>
    </location>
</feature>
<evidence type="ECO:0000256" key="6">
    <source>
        <dbReference type="ARBA" id="ARBA00023315"/>
    </source>
</evidence>
<evidence type="ECO:0000313" key="11">
    <source>
        <dbReference type="Proteomes" id="UP001189429"/>
    </source>
</evidence>
<keyword evidence="5 7" id="KW-0472">Membrane</keyword>
<dbReference type="Proteomes" id="UP001189429">
    <property type="component" value="Unassembled WGS sequence"/>
</dbReference>
<gene>
    <name evidence="10" type="ORF">PCOR1329_LOCUS16520</name>
</gene>
<comment type="domain">
    <text evidence="7">The DHHC domain is required for palmitoyltransferase activity.</text>
</comment>
<evidence type="ECO:0000259" key="9">
    <source>
        <dbReference type="Pfam" id="PF01529"/>
    </source>
</evidence>
<keyword evidence="11" id="KW-1185">Reference proteome</keyword>
<protein>
    <recommendedName>
        <fullName evidence="7">Palmitoyltransferase</fullName>
        <ecNumber evidence="7">2.3.1.225</ecNumber>
    </recommendedName>
</protein>
<feature type="compositionally biased region" description="Basic and acidic residues" evidence="8">
    <location>
        <begin position="353"/>
        <end position="362"/>
    </location>
</feature>
<feature type="transmembrane region" description="Helical" evidence="7">
    <location>
        <begin position="80"/>
        <end position="98"/>
    </location>
</feature>
<proteinExistence type="inferred from homology"/>
<dbReference type="InterPro" id="IPR039859">
    <property type="entry name" value="PFA4/ZDH16/20/ERF2-like"/>
</dbReference>
<comment type="caution">
    <text evidence="10">The sequence shown here is derived from an EMBL/GenBank/DDBJ whole genome shotgun (WGS) entry which is preliminary data.</text>
</comment>
<name>A0ABN9R0E9_9DINO</name>
<dbReference type="PROSITE" id="PS50216">
    <property type="entry name" value="DHHC"/>
    <property type="match status" value="1"/>
</dbReference>
<feature type="transmembrane region" description="Helical" evidence="7">
    <location>
        <begin position="6"/>
        <end position="24"/>
    </location>
</feature>
<dbReference type="EMBL" id="CAUYUJ010005073">
    <property type="protein sequence ID" value="CAK0812174.1"/>
    <property type="molecule type" value="Genomic_DNA"/>
</dbReference>
<comment type="similarity">
    <text evidence="7">Belongs to the DHHC palmitoyltransferase family.</text>
</comment>
<dbReference type="EC" id="2.3.1.225" evidence="7"/>
<feature type="transmembrane region" description="Helical" evidence="7">
    <location>
        <begin position="265"/>
        <end position="286"/>
    </location>
</feature>
<sequence>MNFYTITALYAVFGGLGIGIFLWGKPDGNSMFDRLYRLICQQLPAGIKRALEKCCGKRAPAFLDWLWNYVCYTSNPIVQVFYLCVIVGGFLTFVTYGFPHLPNRLVGSVHKYTGFAVFVVCLSVWWKACSTDPGTVTPLNVDDLCKIHEWDDVIFTNMQCKTCDIVKPARSKHCGLCNVCVARFDHHCIWLNNCVGVGNHKWFLSFLFWHLVLCLYGFSLGTVLIYNVIVEKDLQNAVFVDPLTRQKHKATWSIIGQYMLASEGMIIFVSLLALVMGLVLFGFFLWHLNLVRTGMTTNELSKWNYVKWSLRQEGEQGKEELKKLVNPYNLGMVANFKEVFFNIDVHRMPGRAGRKDQAQAKPRDKKKAKKS</sequence>
<evidence type="ECO:0000256" key="1">
    <source>
        <dbReference type="ARBA" id="ARBA00004141"/>
    </source>
</evidence>
<evidence type="ECO:0000256" key="7">
    <source>
        <dbReference type="RuleBase" id="RU079119"/>
    </source>
</evidence>
<dbReference type="Pfam" id="PF01529">
    <property type="entry name" value="DHHC"/>
    <property type="match status" value="1"/>
</dbReference>
<evidence type="ECO:0000256" key="2">
    <source>
        <dbReference type="ARBA" id="ARBA00022679"/>
    </source>
</evidence>
<feature type="region of interest" description="Disordered" evidence="8">
    <location>
        <begin position="350"/>
        <end position="371"/>
    </location>
</feature>
<comment type="subcellular location">
    <subcellularLocation>
        <location evidence="1">Membrane</location>
        <topology evidence="1">Multi-pass membrane protein</topology>
    </subcellularLocation>
</comment>
<comment type="catalytic activity">
    <reaction evidence="7">
        <text>L-cysteinyl-[protein] + hexadecanoyl-CoA = S-hexadecanoyl-L-cysteinyl-[protein] + CoA</text>
        <dbReference type="Rhea" id="RHEA:36683"/>
        <dbReference type="Rhea" id="RHEA-COMP:10131"/>
        <dbReference type="Rhea" id="RHEA-COMP:11032"/>
        <dbReference type="ChEBI" id="CHEBI:29950"/>
        <dbReference type="ChEBI" id="CHEBI:57287"/>
        <dbReference type="ChEBI" id="CHEBI:57379"/>
        <dbReference type="ChEBI" id="CHEBI:74151"/>
        <dbReference type="EC" id="2.3.1.225"/>
    </reaction>
</comment>
<dbReference type="PANTHER" id="PTHR12246">
    <property type="entry name" value="PALMITOYLTRANSFERASE ZDHHC16"/>
    <property type="match status" value="1"/>
</dbReference>
<evidence type="ECO:0000256" key="5">
    <source>
        <dbReference type="ARBA" id="ARBA00023136"/>
    </source>
</evidence>
<dbReference type="InterPro" id="IPR001594">
    <property type="entry name" value="Palmitoyltrfase_DHHC"/>
</dbReference>
<evidence type="ECO:0000256" key="3">
    <source>
        <dbReference type="ARBA" id="ARBA00022692"/>
    </source>
</evidence>
<evidence type="ECO:0000256" key="8">
    <source>
        <dbReference type="SAM" id="MobiDB-lite"/>
    </source>
</evidence>
<evidence type="ECO:0000313" key="10">
    <source>
        <dbReference type="EMBL" id="CAK0812174.1"/>
    </source>
</evidence>
<keyword evidence="2 7" id="KW-0808">Transferase</keyword>
<reference evidence="10" key="1">
    <citation type="submission" date="2023-10" db="EMBL/GenBank/DDBJ databases">
        <authorList>
            <person name="Chen Y."/>
            <person name="Shah S."/>
            <person name="Dougan E. K."/>
            <person name="Thang M."/>
            <person name="Chan C."/>
        </authorList>
    </citation>
    <scope>NUCLEOTIDE SEQUENCE [LARGE SCALE GENOMIC DNA]</scope>
</reference>
<keyword evidence="3 7" id="KW-0812">Transmembrane</keyword>
<evidence type="ECO:0000256" key="4">
    <source>
        <dbReference type="ARBA" id="ARBA00022989"/>
    </source>
</evidence>